<organism evidence="1 2">
    <name type="scientific">Aeromicrobium alkaliterrae</name>
    <dbReference type="NCBI Taxonomy" id="302168"/>
    <lineage>
        <taxon>Bacteria</taxon>
        <taxon>Bacillati</taxon>
        <taxon>Actinomycetota</taxon>
        <taxon>Actinomycetes</taxon>
        <taxon>Propionibacteriales</taxon>
        <taxon>Nocardioidaceae</taxon>
        <taxon>Aeromicrobium</taxon>
    </lineage>
</organism>
<evidence type="ECO:0000313" key="1">
    <source>
        <dbReference type="EMBL" id="GAA1735604.1"/>
    </source>
</evidence>
<sequence length="263" mass="29604">MTRSDWILAAVLTLPPDARLTGITRIQQLGLDHGPDRPLHFVVARDHHIATDGIMLHRTERIPFADDHAVTPTAAYLAYCVDAIVLDAIIVGDWLLREGHMTLAGLVELARHDDWRAGSAQAVWIAPYLDARSWSTEESAFRAAVVFAGLPKPDLNVEITIDGRTIIADLAWLIWKLIAEYEGGHHQTDRRQYLIDIDRYALVRTTDLRYLQVTKEQMRNVIAVVTKVHAELVAGGYDGPAPDFGPHFRSLYRRIPAKTPLRR</sequence>
<evidence type="ECO:0000313" key="2">
    <source>
        <dbReference type="Proteomes" id="UP001501057"/>
    </source>
</evidence>
<proteinExistence type="predicted"/>
<dbReference type="RefSeq" id="WP_344199530.1">
    <property type="nucleotide sequence ID" value="NZ_BAAAME010000003.1"/>
</dbReference>
<reference evidence="1 2" key="1">
    <citation type="journal article" date="2019" name="Int. J. Syst. Evol. Microbiol.">
        <title>The Global Catalogue of Microorganisms (GCM) 10K type strain sequencing project: providing services to taxonomists for standard genome sequencing and annotation.</title>
        <authorList>
            <consortium name="The Broad Institute Genomics Platform"/>
            <consortium name="The Broad Institute Genome Sequencing Center for Infectious Disease"/>
            <person name="Wu L."/>
            <person name="Ma J."/>
        </authorList>
    </citation>
    <scope>NUCLEOTIDE SEQUENCE [LARGE SCALE GENOMIC DNA]</scope>
    <source>
        <strain evidence="1 2">JCM 13518</strain>
    </source>
</reference>
<keyword evidence="2" id="KW-1185">Reference proteome</keyword>
<protein>
    <submittedName>
        <fullName evidence="1">Uncharacterized protein</fullName>
    </submittedName>
</protein>
<dbReference type="EMBL" id="BAAAME010000003">
    <property type="protein sequence ID" value="GAA1735604.1"/>
    <property type="molecule type" value="Genomic_DNA"/>
</dbReference>
<comment type="caution">
    <text evidence="1">The sequence shown here is derived from an EMBL/GenBank/DDBJ whole genome shotgun (WGS) entry which is preliminary data.</text>
</comment>
<name>A0ABN2JQG9_9ACTN</name>
<dbReference type="Proteomes" id="UP001501057">
    <property type="component" value="Unassembled WGS sequence"/>
</dbReference>
<accession>A0ABN2JQG9</accession>
<gene>
    <name evidence="1" type="ORF">GCM10009710_15060</name>
</gene>